<keyword evidence="5 7" id="KW-0560">Oxidoreductase</keyword>
<protein>
    <submittedName>
        <fullName evidence="9">Fe2+-dependent dioxygenase</fullName>
    </submittedName>
</protein>
<organism evidence="9 10">
    <name type="scientific">Ponticaulis profundi</name>
    <dbReference type="NCBI Taxonomy" id="2665222"/>
    <lineage>
        <taxon>Bacteria</taxon>
        <taxon>Pseudomonadati</taxon>
        <taxon>Pseudomonadota</taxon>
        <taxon>Alphaproteobacteria</taxon>
        <taxon>Hyphomonadales</taxon>
        <taxon>Hyphomonadaceae</taxon>
        <taxon>Ponticaulis</taxon>
    </lineage>
</organism>
<evidence type="ECO:0000256" key="3">
    <source>
        <dbReference type="ARBA" id="ARBA00022896"/>
    </source>
</evidence>
<dbReference type="InterPro" id="IPR044862">
    <property type="entry name" value="Pro_4_hyd_alph_FE2OG_OXY"/>
</dbReference>
<dbReference type="GO" id="GO:0051213">
    <property type="term" value="F:dioxygenase activity"/>
    <property type="evidence" value="ECO:0007669"/>
    <property type="project" value="UniProtKB-KW"/>
</dbReference>
<dbReference type="PANTHER" id="PTHR41536:SF1">
    <property type="entry name" value="PKHD-TYPE HYDROXYLASE YBIX"/>
    <property type="match status" value="1"/>
</dbReference>
<dbReference type="SMART" id="SM00702">
    <property type="entry name" value="P4Hc"/>
    <property type="match status" value="1"/>
</dbReference>
<feature type="binding site" evidence="7">
    <location>
        <position position="96"/>
    </location>
    <ligand>
        <name>Fe cation</name>
        <dbReference type="ChEBI" id="CHEBI:24875"/>
    </ligand>
</feature>
<gene>
    <name evidence="9" type="ORF">ACFQDM_14125</name>
</gene>
<dbReference type="InterPro" id="IPR005123">
    <property type="entry name" value="Oxoglu/Fe-dep_dioxygenase_dom"/>
</dbReference>
<evidence type="ECO:0000256" key="4">
    <source>
        <dbReference type="ARBA" id="ARBA00022964"/>
    </source>
</evidence>
<keyword evidence="4 7" id="KW-0223">Dioxygenase</keyword>
<comment type="cofactor">
    <cofactor evidence="1 7">
        <name>L-ascorbate</name>
        <dbReference type="ChEBI" id="CHEBI:38290"/>
    </cofactor>
</comment>
<dbReference type="InterPro" id="IPR023550">
    <property type="entry name" value="PKHD_hydroxylase"/>
</dbReference>
<reference evidence="10" key="1">
    <citation type="journal article" date="2019" name="Int. J. Syst. Evol. Microbiol.">
        <title>The Global Catalogue of Microorganisms (GCM) 10K type strain sequencing project: providing services to taxonomists for standard genome sequencing and annotation.</title>
        <authorList>
            <consortium name="The Broad Institute Genomics Platform"/>
            <consortium name="The Broad Institute Genome Sequencing Center for Infectious Disease"/>
            <person name="Wu L."/>
            <person name="Ma J."/>
        </authorList>
    </citation>
    <scope>NUCLEOTIDE SEQUENCE [LARGE SCALE GENOMIC DNA]</scope>
    <source>
        <strain evidence="10">CGMCC-1.15741</strain>
    </source>
</reference>
<dbReference type="RefSeq" id="WP_377380078.1">
    <property type="nucleotide sequence ID" value="NZ_JBHSSW010000028.1"/>
</dbReference>
<evidence type="ECO:0000259" key="8">
    <source>
        <dbReference type="PROSITE" id="PS51471"/>
    </source>
</evidence>
<name>A0ABW1SDD1_9PROT</name>
<dbReference type="Proteomes" id="UP001596303">
    <property type="component" value="Unassembled WGS sequence"/>
</dbReference>
<evidence type="ECO:0000256" key="2">
    <source>
        <dbReference type="ARBA" id="ARBA00022723"/>
    </source>
</evidence>
<proteinExistence type="inferred from homology"/>
<dbReference type="PROSITE" id="PS51471">
    <property type="entry name" value="FE2OG_OXY"/>
    <property type="match status" value="1"/>
</dbReference>
<keyword evidence="3 7" id="KW-0847">Vitamin C</keyword>
<evidence type="ECO:0000256" key="5">
    <source>
        <dbReference type="ARBA" id="ARBA00023002"/>
    </source>
</evidence>
<evidence type="ECO:0000256" key="6">
    <source>
        <dbReference type="ARBA" id="ARBA00023004"/>
    </source>
</evidence>
<dbReference type="NCBIfam" id="NF003974">
    <property type="entry name" value="PRK05467.1-3"/>
    <property type="match status" value="1"/>
</dbReference>
<dbReference type="Gene3D" id="2.60.120.620">
    <property type="entry name" value="q2cbj1_9rhob like domain"/>
    <property type="match status" value="1"/>
</dbReference>
<sequence length="224" mass="24656">MFLTVGNALTEKQLADTRKALALINWRSGKETAGPTARAVKENDQADLNTKSGKSLRDALKKIIFLNPIVQAYARPARISAPLISRTRNGGGYGLHVDNTVMGRGAEQVRTDLSFTLFLNDPESYEGGALAIEHSGRTHRAKCKAGDMVIYPSTTLHGVEPVMSGERIVCVGWIQSAFRSADQRDILFDLENLKTELAKSYDANSPEMLTLAKTMGNLKRMWMD</sequence>
<feature type="binding site" evidence="7">
    <location>
        <position position="157"/>
    </location>
    <ligand>
        <name>Fe cation</name>
        <dbReference type="ChEBI" id="CHEBI:24875"/>
    </ligand>
</feature>
<comment type="cofactor">
    <cofactor evidence="7">
        <name>Fe(2+)</name>
        <dbReference type="ChEBI" id="CHEBI:29033"/>
    </cofactor>
    <text evidence="7">Binds 1 Fe(2+) ion per subunit.</text>
</comment>
<evidence type="ECO:0000313" key="9">
    <source>
        <dbReference type="EMBL" id="MFC6199219.1"/>
    </source>
</evidence>
<dbReference type="Gene3D" id="4.10.860.20">
    <property type="entry name" value="Rabenosyn, Rab binding domain"/>
    <property type="match status" value="1"/>
</dbReference>
<keyword evidence="6 7" id="KW-0408">Iron</keyword>
<dbReference type="HAMAP" id="MF_00657">
    <property type="entry name" value="Hydroxyl_YbiX"/>
    <property type="match status" value="1"/>
</dbReference>
<evidence type="ECO:0000256" key="1">
    <source>
        <dbReference type="ARBA" id="ARBA00001961"/>
    </source>
</evidence>
<dbReference type="EMBL" id="JBHSSW010000028">
    <property type="protein sequence ID" value="MFC6199219.1"/>
    <property type="molecule type" value="Genomic_DNA"/>
</dbReference>
<evidence type="ECO:0000256" key="7">
    <source>
        <dbReference type="HAMAP-Rule" id="MF_00657"/>
    </source>
</evidence>
<dbReference type="PANTHER" id="PTHR41536">
    <property type="entry name" value="PKHD-TYPE HYDROXYLASE YBIX"/>
    <property type="match status" value="1"/>
</dbReference>
<comment type="caution">
    <text evidence="9">The sequence shown here is derived from an EMBL/GenBank/DDBJ whole genome shotgun (WGS) entry which is preliminary data.</text>
</comment>
<dbReference type="Pfam" id="PF13640">
    <property type="entry name" value="2OG-FeII_Oxy_3"/>
    <property type="match status" value="1"/>
</dbReference>
<feature type="domain" description="Fe2OG dioxygenase" evidence="8">
    <location>
        <begin position="78"/>
        <end position="176"/>
    </location>
</feature>
<dbReference type="SUPFAM" id="SSF51197">
    <property type="entry name" value="Clavaminate synthase-like"/>
    <property type="match status" value="1"/>
</dbReference>
<keyword evidence="2 7" id="KW-0479">Metal-binding</keyword>
<dbReference type="InterPro" id="IPR006620">
    <property type="entry name" value="Pro_4_hyd_alph"/>
</dbReference>
<keyword evidence="10" id="KW-1185">Reference proteome</keyword>
<feature type="binding site" evidence="7">
    <location>
        <position position="167"/>
    </location>
    <ligand>
        <name>2-oxoglutarate</name>
        <dbReference type="ChEBI" id="CHEBI:16810"/>
    </ligand>
</feature>
<feature type="binding site" evidence="7">
    <location>
        <position position="98"/>
    </location>
    <ligand>
        <name>Fe cation</name>
        <dbReference type="ChEBI" id="CHEBI:24875"/>
    </ligand>
</feature>
<dbReference type="NCBIfam" id="NF003975">
    <property type="entry name" value="PRK05467.1-4"/>
    <property type="match status" value="1"/>
</dbReference>
<evidence type="ECO:0000313" key="10">
    <source>
        <dbReference type="Proteomes" id="UP001596303"/>
    </source>
</evidence>
<accession>A0ABW1SDD1</accession>